<evidence type="ECO:0000313" key="2">
    <source>
        <dbReference type="EMBL" id="ORY46386.1"/>
    </source>
</evidence>
<comment type="caution">
    <text evidence="2">The sequence shown here is derived from an EMBL/GenBank/DDBJ whole genome shotgun (WGS) entry which is preliminary data.</text>
</comment>
<feature type="region of interest" description="Disordered" evidence="1">
    <location>
        <begin position="227"/>
        <end position="247"/>
    </location>
</feature>
<protein>
    <recommendedName>
        <fullName evidence="4">PH domain-containing protein</fullName>
    </recommendedName>
</protein>
<accession>A0A1Y2CHH1</accession>
<name>A0A1Y2CHH1_9FUNG</name>
<dbReference type="EMBL" id="MCGO01000016">
    <property type="protein sequence ID" value="ORY46386.1"/>
    <property type="molecule type" value="Genomic_DNA"/>
</dbReference>
<reference evidence="2 3" key="1">
    <citation type="submission" date="2016-07" db="EMBL/GenBank/DDBJ databases">
        <title>Pervasive Adenine N6-methylation of Active Genes in Fungi.</title>
        <authorList>
            <consortium name="DOE Joint Genome Institute"/>
            <person name="Mondo S.J."/>
            <person name="Dannebaum R.O."/>
            <person name="Kuo R.C."/>
            <person name="Labutti K."/>
            <person name="Haridas S."/>
            <person name="Kuo A."/>
            <person name="Salamov A."/>
            <person name="Ahrendt S.R."/>
            <person name="Lipzen A."/>
            <person name="Sullivan W."/>
            <person name="Andreopoulos W.B."/>
            <person name="Clum A."/>
            <person name="Lindquist E."/>
            <person name="Daum C."/>
            <person name="Ramamoorthy G.K."/>
            <person name="Gryganskyi A."/>
            <person name="Culley D."/>
            <person name="Magnuson J.K."/>
            <person name="James T.Y."/>
            <person name="O'Malley M.A."/>
            <person name="Stajich J.E."/>
            <person name="Spatafora J.W."/>
            <person name="Visel A."/>
            <person name="Grigoriev I.V."/>
        </authorList>
    </citation>
    <scope>NUCLEOTIDE SEQUENCE [LARGE SCALE GENOMIC DNA]</scope>
    <source>
        <strain evidence="2 3">JEL800</strain>
    </source>
</reference>
<organism evidence="2 3">
    <name type="scientific">Rhizoclosmatium globosum</name>
    <dbReference type="NCBI Taxonomy" id="329046"/>
    <lineage>
        <taxon>Eukaryota</taxon>
        <taxon>Fungi</taxon>
        <taxon>Fungi incertae sedis</taxon>
        <taxon>Chytridiomycota</taxon>
        <taxon>Chytridiomycota incertae sedis</taxon>
        <taxon>Chytridiomycetes</taxon>
        <taxon>Chytridiales</taxon>
        <taxon>Chytriomycetaceae</taxon>
        <taxon>Rhizoclosmatium</taxon>
    </lineage>
</organism>
<evidence type="ECO:0000256" key="1">
    <source>
        <dbReference type="SAM" id="MobiDB-lite"/>
    </source>
</evidence>
<proteinExistence type="predicted"/>
<sequence>MPAIDMDSLLRELDASLDECTTGKAPLPQVTVAHLLSLNTATVSGLMDVISPADKPTMAWKLRFCNGPEEMPVDVVRLNVGTEVASTGVPGEPLAFTIANNETPDENWILRAKTKTSKDTWIDMIARFSVTGPDEQDYDEGADEITLEELFLKQGGLHIPNRQNSLNAAPQPIFINRSLAQPYSSSPSNYSFDRRDSEAHSHPIFGSFPKQQSVGIPGGGIFGSLGDTEPDLSRLGRSKKKNTKAQISKSFIQF</sequence>
<gene>
    <name evidence="2" type="ORF">BCR33DRAFT_715487</name>
</gene>
<keyword evidence="3" id="KW-1185">Reference proteome</keyword>
<evidence type="ECO:0008006" key="4">
    <source>
        <dbReference type="Google" id="ProtNLM"/>
    </source>
</evidence>
<dbReference type="Proteomes" id="UP000193642">
    <property type="component" value="Unassembled WGS sequence"/>
</dbReference>
<dbReference type="AlphaFoldDB" id="A0A1Y2CHH1"/>
<evidence type="ECO:0000313" key="3">
    <source>
        <dbReference type="Proteomes" id="UP000193642"/>
    </source>
</evidence>
<dbReference type="OrthoDB" id="2162438at2759"/>